<keyword evidence="2" id="KW-1185">Reference proteome</keyword>
<sequence length="51" mass="5261">MQNRLTGLAAALSGAAAHVWNNTGDTAYQRNAAGTTIDTCSWGSSGSHTYC</sequence>
<evidence type="ECO:0000313" key="1">
    <source>
        <dbReference type="EMBL" id="GIF81296.1"/>
    </source>
</evidence>
<dbReference type="AlphaFoldDB" id="A0A8J3NJB8"/>
<evidence type="ECO:0000313" key="2">
    <source>
        <dbReference type="Proteomes" id="UP000601223"/>
    </source>
</evidence>
<comment type="caution">
    <text evidence="1">The sequence shown here is derived from an EMBL/GenBank/DDBJ whole genome shotgun (WGS) entry which is preliminary data.</text>
</comment>
<proteinExistence type="predicted"/>
<dbReference type="EMBL" id="BONF01000012">
    <property type="protein sequence ID" value="GIF81296.1"/>
    <property type="molecule type" value="Genomic_DNA"/>
</dbReference>
<name>A0A8J3NJB8_9ACTN</name>
<organism evidence="1 2">
    <name type="scientific">Catellatospora bangladeshensis</name>
    <dbReference type="NCBI Taxonomy" id="310355"/>
    <lineage>
        <taxon>Bacteria</taxon>
        <taxon>Bacillati</taxon>
        <taxon>Actinomycetota</taxon>
        <taxon>Actinomycetes</taxon>
        <taxon>Micromonosporales</taxon>
        <taxon>Micromonosporaceae</taxon>
        <taxon>Catellatospora</taxon>
    </lineage>
</organism>
<dbReference type="Proteomes" id="UP000601223">
    <property type="component" value="Unassembled WGS sequence"/>
</dbReference>
<gene>
    <name evidence="1" type="ORF">Cba03nite_26450</name>
</gene>
<accession>A0A8J3NJB8</accession>
<dbReference type="RefSeq" id="WP_203745609.1">
    <property type="nucleotide sequence ID" value="NZ_BONF01000012.1"/>
</dbReference>
<protein>
    <submittedName>
        <fullName evidence="1">Uncharacterized protein</fullName>
    </submittedName>
</protein>
<reference evidence="1 2" key="1">
    <citation type="submission" date="2021-01" db="EMBL/GenBank/DDBJ databases">
        <title>Whole genome shotgun sequence of Catellatospora bangladeshensis NBRC 107357.</title>
        <authorList>
            <person name="Komaki H."/>
            <person name="Tamura T."/>
        </authorList>
    </citation>
    <scope>NUCLEOTIDE SEQUENCE [LARGE SCALE GENOMIC DNA]</scope>
    <source>
        <strain evidence="1 2">NBRC 107357</strain>
    </source>
</reference>